<accession>W5NFK3</accession>
<dbReference type="EMBL" id="AHAT01008291">
    <property type="status" value="NOT_ANNOTATED_CDS"/>
    <property type="molecule type" value="Genomic_DNA"/>
</dbReference>
<evidence type="ECO:0000313" key="2">
    <source>
        <dbReference type="Ensembl" id="ENSLOCP00000019412.1"/>
    </source>
</evidence>
<dbReference type="OrthoDB" id="10255570at2759"/>
<feature type="region of interest" description="Disordered" evidence="1">
    <location>
        <begin position="29"/>
        <end position="104"/>
    </location>
</feature>
<dbReference type="Proteomes" id="UP000018468">
    <property type="component" value="Linkage group LG1"/>
</dbReference>
<dbReference type="GeneTree" id="ENSGT00390000017022"/>
<dbReference type="CTD" id="128061"/>
<reference evidence="2" key="3">
    <citation type="submission" date="2025-09" db="UniProtKB">
        <authorList>
            <consortium name="Ensembl"/>
        </authorList>
    </citation>
    <scope>IDENTIFICATION</scope>
</reference>
<dbReference type="HOGENOM" id="CLU_081604_0_0_1"/>
<dbReference type="Bgee" id="ENSLOCG00000015768">
    <property type="expression patterns" value="Expressed in pharyngeal gill and 13 other cell types or tissues"/>
</dbReference>
<dbReference type="eggNOG" id="ENOG502S2E3">
    <property type="taxonomic scope" value="Eukaryota"/>
</dbReference>
<dbReference type="GeneID" id="107077113"/>
<evidence type="ECO:0000313" key="3">
    <source>
        <dbReference type="Proteomes" id="UP000018468"/>
    </source>
</evidence>
<dbReference type="InterPro" id="IPR052852">
    <property type="entry name" value="SSU_Processome_Comp"/>
</dbReference>
<dbReference type="OMA" id="QRVFEQE"/>
<dbReference type="Ensembl" id="ENSLOCT00000019444.1">
    <property type="protein sequence ID" value="ENSLOCP00000019412.1"/>
    <property type="gene ID" value="ENSLOCG00000015768.1"/>
</dbReference>
<keyword evidence="3" id="KW-1185">Reference proteome</keyword>
<protein>
    <submittedName>
        <fullName evidence="2">Zgc:194224</fullName>
    </submittedName>
</protein>
<name>W5NFK3_LEPOC</name>
<feature type="compositionally biased region" description="Basic and acidic residues" evidence="1">
    <location>
        <begin position="63"/>
        <end position="86"/>
    </location>
</feature>
<feature type="compositionally biased region" description="Basic residues" evidence="1">
    <location>
        <begin position="34"/>
        <end position="46"/>
    </location>
</feature>
<feature type="region of interest" description="Disordered" evidence="1">
    <location>
        <begin position="203"/>
        <end position="242"/>
    </location>
</feature>
<dbReference type="InterPro" id="IPR027973">
    <property type="entry name" value="FSAF1-like"/>
</dbReference>
<sequence length="264" mass="30448">MKRNRTEEVFEEADPTILDTVLNELYDFGEDVGRKRKKKSQKKRGRNVTEAEVNDSALLGAGGREDNKETVTETSCKSEQRSRQAAESDTGSQRAQAPLKKQPAQVEIVVFQDPSKKKTSITETPVPIVKATKTKEDKQIGNEEFDLDKARFEVHRFGITGYRKEQQRNFEQERAIMLGAKPPKREYINYKVYQQMIKEKKEKEKEDMKFETKKKKKRESESRIKKRKSISSEAPSGQLGRFKNGTLILSSKEIEKIKSSRVIK</sequence>
<reference evidence="2" key="2">
    <citation type="submission" date="2025-08" db="UniProtKB">
        <authorList>
            <consortium name="Ensembl"/>
        </authorList>
    </citation>
    <scope>IDENTIFICATION</scope>
</reference>
<dbReference type="Pfam" id="PF15375">
    <property type="entry name" value="FSAF1"/>
    <property type="match status" value="1"/>
</dbReference>
<proteinExistence type="predicted"/>
<organism evidence="2 3">
    <name type="scientific">Lepisosteus oculatus</name>
    <name type="common">Spotted gar</name>
    <dbReference type="NCBI Taxonomy" id="7918"/>
    <lineage>
        <taxon>Eukaryota</taxon>
        <taxon>Metazoa</taxon>
        <taxon>Chordata</taxon>
        <taxon>Craniata</taxon>
        <taxon>Vertebrata</taxon>
        <taxon>Euteleostomi</taxon>
        <taxon>Actinopterygii</taxon>
        <taxon>Neopterygii</taxon>
        <taxon>Holostei</taxon>
        <taxon>Semionotiformes</taxon>
        <taxon>Lepisosteidae</taxon>
        <taxon>Lepisosteus</taxon>
    </lineage>
</organism>
<reference evidence="3" key="1">
    <citation type="submission" date="2011-12" db="EMBL/GenBank/DDBJ databases">
        <title>The Draft Genome of Lepisosteus oculatus.</title>
        <authorList>
            <consortium name="The Broad Institute Genome Assembly &amp; Analysis Group"/>
            <consortium name="Computational R&amp;D Group"/>
            <consortium name="and Sequencing Platform"/>
            <person name="Di Palma F."/>
            <person name="Alfoldi J."/>
            <person name="Johnson J."/>
            <person name="Berlin A."/>
            <person name="Gnerre S."/>
            <person name="Jaffe D."/>
            <person name="MacCallum I."/>
            <person name="Young S."/>
            <person name="Walker B.J."/>
            <person name="Lander E.S."/>
            <person name="Lindblad-Toh K."/>
        </authorList>
    </citation>
    <scope>NUCLEOTIDE SEQUENCE [LARGE SCALE GENOMIC DNA]</scope>
</reference>
<dbReference type="PANTHER" id="PTHR28366:SF1">
    <property type="entry name" value="CHROMOSOME 1 OPEN READING FRAME 131"/>
    <property type="match status" value="1"/>
</dbReference>
<dbReference type="STRING" id="7918.ENSLOCP00000019412"/>
<evidence type="ECO:0000256" key="1">
    <source>
        <dbReference type="SAM" id="MobiDB-lite"/>
    </source>
</evidence>
<dbReference type="PANTHER" id="PTHR28366">
    <property type="entry name" value="CHROMOSOME 1 OPEN READING FRAME 131"/>
    <property type="match status" value="1"/>
</dbReference>
<dbReference type="InParanoid" id="W5NFK3"/>
<dbReference type="KEGG" id="loc:107077113"/>
<dbReference type="AlphaFoldDB" id="W5NFK3"/>